<dbReference type="AlphaFoldDB" id="A0A2Z6DZB6"/>
<protein>
    <submittedName>
        <fullName evidence="2">Uncharacterized protein</fullName>
    </submittedName>
</protein>
<feature type="transmembrane region" description="Helical" evidence="1">
    <location>
        <begin position="80"/>
        <end position="98"/>
    </location>
</feature>
<name>A0A2Z6DZB6_HYDTE</name>
<dbReference type="EMBL" id="AP018558">
    <property type="protein sequence ID" value="BBD77871.1"/>
    <property type="molecule type" value="Genomic_DNA"/>
</dbReference>
<dbReference type="Proteomes" id="UP000262004">
    <property type="component" value="Chromosome"/>
</dbReference>
<feature type="transmembrane region" description="Helical" evidence="1">
    <location>
        <begin position="189"/>
        <end position="209"/>
    </location>
</feature>
<proteinExistence type="predicted"/>
<keyword evidence="3" id="KW-1185">Reference proteome</keyword>
<gene>
    <name evidence="2" type="ORF">HPTL_1611</name>
</gene>
<sequence length="435" mass="46344">MRGWGIFAVALLATTGGMGAPTLPWAGALAWLLTPWLFPQLDARQKRTVGALLGIGLLLALSAAATGHSVAWAKMLTQNTLLIAMLASVTFLQLVAPAPPAVRAETRPAPPWRRLLQVVSAVHLIGAVINLSMVVITVEQLVKRSHAPLPEPMARALARGFLAAALWSPFFAAMAVAITYAPGASLAAIAQYGAPLAVVLIAFSIAEIVRRYPAEALASLPDYPLTPRQLFLPFAMATLVVVGHEWRPDWAMLSVINLAAMGLPFVVLLVRASAAEWQHTLYHHIVERLPLMRGELLLFLAAGVFAVGIESWLPVIGHWLPVARFDWVVAALTLAGMIALASIGVHAVITITIVSSWFAPLAPDPVVLALMFLGTWALGLAVNPLSGVHLLLEARFGLSAVQLARGNWRYAMIGYALVVAAIAVRQSQALALAIS</sequence>
<dbReference type="RefSeq" id="WP_119335568.1">
    <property type="nucleotide sequence ID" value="NZ_AP018558.1"/>
</dbReference>
<dbReference type="OrthoDB" id="8523687at2"/>
<feature type="transmembrane region" description="Helical" evidence="1">
    <location>
        <begin position="118"/>
        <end position="139"/>
    </location>
</feature>
<feature type="transmembrane region" description="Helical" evidence="1">
    <location>
        <begin position="366"/>
        <end position="392"/>
    </location>
</feature>
<feature type="transmembrane region" description="Helical" evidence="1">
    <location>
        <begin position="327"/>
        <end position="354"/>
    </location>
</feature>
<keyword evidence="1" id="KW-0472">Membrane</keyword>
<evidence type="ECO:0000313" key="3">
    <source>
        <dbReference type="Proteomes" id="UP000262004"/>
    </source>
</evidence>
<reference evidence="2 3" key="1">
    <citation type="submission" date="2018-04" db="EMBL/GenBank/DDBJ databases">
        <title>Complete genome sequence of Hydrogenophilus thermoluteolus TH-1.</title>
        <authorList>
            <person name="Arai H."/>
        </authorList>
    </citation>
    <scope>NUCLEOTIDE SEQUENCE [LARGE SCALE GENOMIC DNA]</scope>
    <source>
        <strain evidence="2 3">TH-1</strain>
    </source>
</reference>
<keyword evidence="1" id="KW-0812">Transmembrane</keyword>
<organism evidence="2 3">
    <name type="scientific">Hydrogenophilus thermoluteolus</name>
    <name type="common">Pseudomonas hydrogenothermophila</name>
    <dbReference type="NCBI Taxonomy" id="297"/>
    <lineage>
        <taxon>Bacteria</taxon>
        <taxon>Pseudomonadati</taxon>
        <taxon>Pseudomonadota</taxon>
        <taxon>Hydrogenophilia</taxon>
        <taxon>Hydrogenophilales</taxon>
        <taxon>Hydrogenophilaceae</taxon>
        <taxon>Hydrogenophilus</taxon>
    </lineage>
</organism>
<keyword evidence="1" id="KW-1133">Transmembrane helix</keyword>
<evidence type="ECO:0000256" key="1">
    <source>
        <dbReference type="SAM" id="Phobius"/>
    </source>
</evidence>
<feature type="transmembrane region" description="Helical" evidence="1">
    <location>
        <begin position="296"/>
        <end position="315"/>
    </location>
</feature>
<evidence type="ECO:0000313" key="2">
    <source>
        <dbReference type="EMBL" id="BBD77871.1"/>
    </source>
</evidence>
<dbReference type="KEGG" id="htl:HPTL_1611"/>
<feature type="transmembrane region" description="Helical" evidence="1">
    <location>
        <begin position="412"/>
        <end position="434"/>
    </location>
</feature>
<feature type="transmembrane region" description="Helical" evidence="1">
    <location>
        <begin position="50"/>
        <end position="73"/>
    </location>
</feature>
<feature type="transmembrane region" description="Helical" evidence="1">
    <location>
        <begin position="252"/>
        <end position="275"/>
    </location>
</feature>
<accession>A0A2Z6DZB6</accession>
<feature type="transmembrane region" description="Helical" evidence="1">
    <location>
        <begin position="160"/>
        <end position="183"/>
    </location>
</feature>